<dbReference type="EMBL" id="FNFO01000005">
    <property type="protein sequence ID" value="SDL25046.1"/>
    <property type="molecule type" value="Genomic_DNA"/>
</dbReference>
<dbReference type="AlphaFoldDB" id="A0A1G9IJ12"/>
<keyword evidence="3" id="KW-1185">Reference proteome</keyword>
<dbReference type="Proteomes" id="UP000198510">
    <property type="component" value="Unassembled WGS sequence"/>
</dbReference>
<dbReference type="OrthoDB" id="9789875at2"/>
<feature type="domain" description="Phosphatidate phosphatase APP1 catalytic" evidence="1">
    <location>
        <begin position="160"/>
        <end position="313"/>
    </location>
</feature>
<dbReference type="Pfam" id="PF09949">
    <property type="entry name" value="APP1_cat"/>
    <property type="match status" value="1"/>
</dbReference>
<name>A0A1G9IJ12_9BACT</name>
<dbReference type="PANTHER" id="PTHR28208:SF3">
    <property type="entry name" value="PHOSPHATIDATE PHOSPHATASE APP1"/>
    <property type="match status" value="1"/>
</dbReference>
<dbReference type="GO" id="GO:0008195">
    <property type="term" value="F:phosphatidate phosphatase activity"/>
    <property type="evidence" value="ECO:0007669"/>
    <property type="project" value="InterPro"/>
</dbReference>
<reference evidence="2 3" key="1">
    <citation type="submission" date="2016-10" db="EMBL/GenBank/DDBJ databases">
        <authorList>
            <person name="de Groot N.N."/>
        </authorList>
    </citation>
    <scope>NUCLEOTIDE SEQUENCE [LARGE SCALE GENOMIC DNA]</scope>
    <source>
        <strain evidence="2 3">DSM 25186</strain>
    </source>
</reference>
<dbReference type="InterPro" id="IPR019236">
    <property type="entry name" value="APP1_cat"/>
</dbReference>
<dbReference type="InterPro" id="IPR052935">
    <property type="entry name" value="Mg2+_PAP"/>
</dbReference>
<dbReference type="PANTHER" id="PTHR28208">
    <property type="entry name" value="PHOSPHATIDATE PHOSPHATASE APP1"/>
    <property type="match status" value="1"/>
</dbReference>
<proteinExistence type="predicted"/>
<organism evidence="2 3">
    <name type="scientific">Catalinimonas alkaloidigena</name>
    <dbReference type="NCBI Taxonomy" id="1075417"/>
    <lineage>
        <taxon>Bacteria</taxon>
        <taxon>Pseudomonadati</taxon>
        <taxon>Bacteroidota</taxon>
        <taxon>Cytophagia</taxon>
        <taxon>Cytophagales</taxon>
        <taxon>Catalimonadaceae</taxon>
        <taxon>Catalinimonas</taxon>
    </lineage>
</organism>
<evidence type="ECO:0000313" key="2">
    <source>
        <dbReference type="EMBL" id="SDL25046.1"/>
    </source>
</evidence>
<dbReference type="RefSeq" id="WP_089682902.1">
    <property type="nucleotide sequence ID" value="NZ_FNFO01000005.1"/>
</dbReference>
<sequence>MSELKRIFQRIASNADDFIDELRDRFTEHTGGYGPVQLVTYRGLGNKEEIYLKGRVLLDRNVKPAGETDSVWRNLMAMYKRFNTREIPNVRVRARFAGQEQTVRTNAEGYFEVRFALQLQLPDWRDWYEVELELLDQVAEGQETVRATGHVQVAHAESVFGVISDLDDTVLETGATNLLKMARLTFLNNARTRLPFAGVAAFYRALQRGPQGKGFHPIYYVSSSPWNLYDLLVEFCQVHGIPDGPLMLRDIGIDQEMTGGHHTHKLAQIEHIMRYTDPLPYILIGDSGQQDPEIYERVVEEYPGRVKAIYIRDVSEDARDSEVFRIAQRVRDQGVEFVFVRDTLDAAHHALQHGYLYAGALEDIGLDAKLDKEAPSDLEQIMGLEGK</sequence>
<accession>A0A1G9IJ12</accession>
<evidence type="ECO:0000259" key="1">
    <source>
        <dbReference type="Pfam" id="PF09949"/>
    </source>
</evidence>
<protein>
    <submittedName>
        <fullName evidence="2">Phosphatidate phosphatase APP1</fullName>
    </submittedName>
</protein>
<dbReference type="STRING" id="1075417.SAMN05421823_10516"/>
<evidence type="ECO:0000313" key="3">
    <source>
        <dbReference type="Proteomes" id="UP000198510"/>
    </source>
</evidence>
<gene>
    <name evidence="2" type="ORF">SAMN05421823_10516</name>
</gene>